<dbReference type="WBParaSite" id="ACOC_0001340801-mRNA-1">
    <property type="protein sequence ID" value="ACOC_0001340801-mRNA-1"/>
    <property type="gene ID" value="ACOC_0001340801"/>
</dbReference>
<organism evidence="3">
    <name type="scientific">Angiostrongylus costaricensis</name>
    <name type="common">Nematode worm</name>
    <dbReference type="NCBI Taxonomy" id="334426"/>
    <lineage>
        <taxon>Eukaryota</taxon>
        <taxon>Metazoa</taxon>
        <taxon>Ecdysozoa</taxon>
        <taxon>Nematoda</taxon>
        <taxon>Chromadorea</taxon>
        <taxon>Rhabditida</taxon>
        <taxon>Rhabditina</taxon>
        <taxon>Rhabditomorpha</taxon>
        <taxon>Strongyloidea</taxon>
        <taxon>Metastrongylidae</taxon>
        <taxon>Angiostrongylus</taxon>
    </lineage>
</organism>
<evidence type="ECO:0000313" key="3">
    <source>
        <dbReference type="WBParaSite" id="ACOC_0001340801-mRNA-1"/>
    </source>
</evidence>
<evidence type="ECO:0000313" key="1">
    <source>
        <dbReference type="EMBL" id="VDM64994.1"/>
    </source>
</evidence>
<proteinExistence type="predicted"/>
<reference evidence="1 2" key="2">
    <citation type="submission" date="2018-11" db="EMBL/GenBank/DDBJ databases">
        <authorList>
            <consortium name="Pathogen Informatics"/>
        </authorList>
    </citation>
    <scope>NUCLEOTIDE SEQUENCE [LARGE SCALE GENOMIC DNA]</scope>
    <source>
        <strain evidence="1 2">Costa Rica</strain>
    </source>
</reference>
<gene>
    <name evidence="1" type="ORF">ACOC_LOCUS13409</name>
</gene>
<evidence type="ECO:0000313" key="2">
    <source>
        <dbReference type="Proteomes" id="UP000267027"/>
    </source>
</evidence>
<dbReference type="EMBL" id="UYYA01006146">
    <property type="protein sequence ID" value="VDM64994.1"/>
    <property type="molecule type" value="Genomic_DNA"/>
</dbReference>
<accession>A0A0R3Q2W0</accession>
<name>A0A0R3Q2W0_ANGCS</name>
<reference evidence="3" key="1">
    <citation type="submission" date="2017-02" db="UniProtKB">
        <authorList>
            <consortium name="WormBaseParasite"/>
        </authorList>
    </citation>
    <scope>IDENTIFICATION</scope>
</reference>
<dbReference type="AlphaFoldDB" id="A0A0R3Q2W0"/>
<sequence length="29" mass="3321">MKNGETPARKKALKKANQKYEIQMKAVCL</sequence>
<dbReference type="Proteomes" id="UP000267027">
    <property type="component" value="Unassembled WGS sequence"/>
</dbReference>
<keyword evidence="2" id="KW-1185">Reference proteome</keyword>
<protein>
    <submittedName>
        <fullName evidence="3">Transcriptional regulator</fullName>
    </submittedName>
</protein>